<accession>A0ABT5VGA6</accession>
<dbReference type="InterPro" id="IPR029058">
    <property type="entry name" value="AB_hydrolase_fold"/>
</dbReference>
<dbReference type="InterPro" id="IPR000073">
    <property type="entry name" value="AB_hydrolase_1"/>
</dbReference>
<evidence type="ECO:0000259" key="1">
    <source>
        <dbReference type="Pfam" id="PF00561"/>
    </source>
</evidence>
<dbReference type="Gene3D" id="3.40.50.1820">
    <property type="entry name" value="alpha/beta hydrolase"/>
    <property type="match status" value="1"/>
</dbReference>
<dbReference type="InterPro" id="IPR051321">
    <property type="entry name" value="PHA/PHB_synthase"/>
</dbReference>
<organism evidence="2 3">
    <name type="scientific">Alkalihalobacterium chitinilyticum</name>
    <dbReference type="NCBI Taxonomy" id="2980103"/>
    <lineage>
        <taxon>Bacteria</taxon>
        <taxon>Bacillati</taxon>
        <taxon>Bacillota</taxon>
        <taxon>Bacilli</taxon>
        <taxon>Bacillales</taxon>
        <taxon>Bacillaceae</taxon>
        <taxon>Alkalihalobacterium</taxon>
    </lineage>
</organism>
<gene>
    <name evidence="2" type="ORF">N7Z68_07530</name>
</gene>
<dbReference type="RefSeq" id="WP_275117859.1">
    <property type="nucleotide sequence ID" value="NZ_JAOTPO010000004.1"/>
</dbReference>
<dbReference type="PANTHER" id="PTHR36837:SF2">
    <property type="entry name" value="POLY(3-HYDROXYALKANOATE) POLYMERASE SUBUNIT PHAC"/>
    <property type="match status" value="1"/>
</dbReference>
<dbReference type="GO" id="GO:0016787">
    <property type="term" value="F:hydrolase activity"/>
    <property type="evidence" value="ECO:0007669"/>
    <property type="project" value="UniProtKB-KW"/>
</dbReference>
<dbReference type="Pfam" id="PF00561">
    <property type="entry name" value="Abhydrolase_1"/>
    <property type="match status" value="1"/>
</dbReference>
<keyword evidence="3" id="KW-1185">Reference proteome</keyword>
<comment type="caution">
    <text evidence="2">The sequence shown here is derived from an EMBL/GenBank/DDBJ whole genome shotgun (WGS) entry which is preliminary data.</text>
</comment>
<sequence length="337" mass="38511">MKNKHGRSRLRCESTDKESLDLKVGQTPRKLIWRLNKAALWYYPSKEKKYKTPLLLVYSLVNKSYILDLHPGMSMIEAYLKEGYDVYLLDFGEPGYEDKDLTLDDYILKYMDRAVKRTLLHSNAREITLIGYCLGGTLTAIYATIAETPIKNLIIFATPIDFSKLNIPQDWNNALQRNEFELDEIIDEYGTIPAKVVENAITLATTPFTIKSKLSLKKKPKNLKMKLLYHWINDQIAFSGALLKQLIQMVLGNQLVKDELVIGGKKVRIANIKANTLVISTTHDELVPEKYTKTIMSLLTCKDQTFEKINGGHVTIAMTGKIPRVLKEWLTKRSTPL</sequence>
<feature type="domain" description="AB hydrolase-1" evidence="1">
    <location>
        <begin position="72"/>
        <end position="314"/>
    </location>
</feature>
<dbReference type="EMBL" id="JAOTPO010000004">
    <property type="protein sequence ID" value="MDE5413234.1"/>
    <property type="molecule type" value="Genomic_DNA"/>
</dbReference>
<dbReference type="Proteomes" id="UP001148125">
    <property type="component" value="Unassembled WGS sequence"/>
</dbReference>
<name>A0ABT5VGA6_9BACI</name>
<evidence type="ECO:0000313" key="2">
    <source>
        <dbReference type="EMBL" id="MDE5413234.1"/>
    </source>
</evidence>
<dbReference type="PANTHER" id="PTHR36837">
    <property type="entry name" value="POLY(3-HYDROXYALKANOATE) POLYMERASE SUBUNIT PHAC"/>
    <property type="match status" value="1"/>
</dbReference>
<protein>
    <submittedName>
        <fullName evidence="2">Alpha/beta fold hydrolase</fullName>
    </submittedName>
</protein>
<evidence type="ECO:0000313" key="3">
    <source>
        <dbReference type="Proteomes" id="UP001148125"/>
    </source>
</evidence>
<reference evidence="2" key="1">
    <citation type="submission" date="2024-05" db="EMBL/GenBank/DDBJ databases">
        <title>Alkalihalobacillus sp. strain MEB203 novel alkaliphilic bacterium from Lonar Lake, India.</title>
        <authorList>
            <person name="Joshi A."/>
            <person name="Thite S."/>
            <person name="Mengade P."/>
        </authorList>
    </citation>
    <scope>NUCLEOTIDE SEQUENCE</scope>
    <source>
        <strain evidence="2">MEB 203</strain>
    </source>
</reference>
<proteinExistence type="predicted"/>
<dbReference type="SUPFAM" id="SSF53474">
    <property type="entry name" value="alpha/beta-Hydrolases"/>
    <property type="match status" value="1"/>
</dbReference>
<keyword evidence="2" id="KW-0378">Hydrolase</keyword>